<keyword evidence="3" id="KW-1003">Cell membrane</keyword>
<proteinExistence type="inferred from homology"/>
<dbReference type="RefSeq" id="WP_139376063.1">
    <property type="nucleotide sequence ID" value="NZ_MZGV01000039.1"/>
</dbReference>
<dbReference type="PANTHER" id="PTHR37937">
    <property type="entry name" value="CONJUGATIVE TRANSFER: DNA TRANSPORT"/>
    <property type="match status" value="1"/>
</dbReference>
<accession>A0A1V4IIN7</accession>
<keyword evidence="6 7" id="KW-0472">Membrane</keyword>
<evidence type="ECO:0000256" key="5">
    <source>
        <dbReference type="ARBA" id="ARBA00022989"/>
    </source>
</evidence>
<keyword evidence="9" id="KW-1185">Reference proteome</keyword>
<evidence type="ECO:0000313" key="9">
    <source>
        <dbReference type="Proteomes" id="UP000190080"/>
    </source>
</evidence>
<evidence type="ECO:0000256" key="7">
    <source>
        <dbReference type="SAM" id="Phobius"/>
    </source>
</evidence>
<organism evidence="8 9">
    <name type="scientific">Clostridium oryzae</name>
    <dbReference type="NCBI Taxonomy" id="1450648"/>
    <lineage>
        <taxon>Bacteria</taxon>
        <taxon>Bacillati</taxon>
        <taxon>Bacillota</taxon>
        <taxon>Clostridia</taxon>
        <taxon>Eubacteriales</taxon>
        <taxon>Clostridiaceae</taxon>
        <taxon>Clostridium</taxon>
    </lineage>
</organism>
<reference evidence="8 9" key="1">
    <citation type="submission" date="2017-03" db="EMBL/GenBank/DDBJ databases">
        <title>Genome sequence of Clostridium oryzae DSM 28571.</title>
        <authorList>
            <person name="Poehlein A."/>
            <person name="Daniel R."/>
        </authorList>
    </citation>
    <scope>NUCLEOTIDE SEQUENCE [LARGE SCALE GENOMIC DNA]</scope>
    <source>
        <strain evidence="8 9">DSM 28571</strain>
    </source>
</reference>
<feature type="transmembrane region" description="Helical" evidence="7">
    <location>
        <begin position="72"/>
        <end position="91"/>
    </location>
</feature>
<evidence type="ECO:0000256" key="1">
    <source>
        <dbReference type="ARBA" id="ARBA00004651"/>
    </source>
</evidence>
<evidence type="ECO:0000313" key="8">
    <source>
        <dbReference type="EMBL" id="OPJ59779.1"/>
    </source>
</evidence>
<dbReference type="InterPro" id="IPR003688">
    <property type="entry name" value="TraG/VirD4"/>
</dbReference>
<evidence type="ECO:0000256" key="4">
    <source>
        <dbReference type="ARBA" id="ARBA00022692"/>
    </source>
</evidence>
<dbReference type="NCBIfam" id="NF045973">
    <property type="entry name" value="conju_CD1115"/>
    <property type="match status" value="1"/>
</dbReference>
<evidence type="ECO:0000256" key="2">
    <source>
        <dbReference type="ARBA" id="ARBA00008806"/>
    </source>
</evidence>
<evidence type="ECO:0000256" key="6">
    <source>
        <dbReference type="ARBA" id="ARBA00023136"/>
    </source>
</evidence>
<gene>
    <name evidence="8" type="ORF">CLORY_31240</name>
</gene>
<dbReference type="AlphaFoldDB" id="A0A1V4IIN7"/>
<feature type="transmembrane region" description="Helical" evidence="7">
    <location>
        <begin position="7"/>
        <end position="29"/>
    </location>
</feature>
<dbReference type="CDD" id="cd01127">
    <property type="entry name" value="TrwB_TraG_TraD_VirD4"/>
    <property type="match status" value="1"/>
</dbReference>
<keyword evidence="5 7" id="KW-1133">Transmembrane helix</keyword>
<dbReference type="OrthoDB" id="9766496at2"/>
<keyword evidence="4 7" id="KW-0812">Transmembrane</keyword>
<dbReference type="SUPFAM" id="SSF52540">
    <property type="entry name" value="P-loop containing nucleoside triphosphate hydrolases"/>
    <property type="match status" value="1"/>
</dbReference>
<dbReference type="EMBL" id="MZGV01000039">
    <property type="protein sequence ID" value="OPJ59779.1"/>
    <property type="molecule type" value="Genomic_DNA"/>
</dbReference>
<dbReference type="PANTHER" id="PTHR37937:SF1">
    <property type="entry name" value="CONJUGATIVE TRANSFER: DNA TRANSPORT"/>
    <property type="match status" value="1"/>
</dbReference>
<name>A0A1V4IIN7_9CLOT</name>
<comment type="similarity">
    <text evidence="2">Belongs to the VirD4/TraG family.</text>
</comment>
<dbReference type="Gene3D" id="3.40.50.300">
    <property type="entry name" value="P-loop containing nucleotide triphosphate hydrolases"/>
    <property type="match status" value="2"/>
</dbReference>
<comment type="caution">
    <text evidence="8">The sequence shown here is derived from an EMBL/GenBank/DDBJ whole genome shotgun (WGS) entry which is preliminary data.</text>
</comment>
<dbReference type="GO" id="GO:0005886">
    <property type="term" value="C:plasma membrane"/>
    <property type="evidence" value="ECO:0007669"/>
    <property type="project" value="UniProtKB-SubCell"/>
</dbReference>
<dbReference type="InterPro" id="IPR051539">
    <property type="entry name" value="T4SS-coupling_protein"/>
</dbReference>
<dbReference type="STRING" id="1450648.CLORY_31240"/>
<dbReference type="Pfam" id="PF02534">
    <property type="entry name" value="T4SS-DNA_transf"/>
    <property type="match status" value="1"/>
</dbReference>
<protein>
    <submittedName>
        <fullName evidence="8">Type IV secretory system conjugative DNA transfer</fullName>
    </submittedName>
</protein>
<dbReference type="Proteomes" id="UP000190080">
    <property type="component" value="Unassembled WGS sequence"/>
</dbReference>
<evidence type="ECO:0000256" key="3">
    <source>
        <dbReference type="ARBA" id="ARBA00022475"/>
    </source>
</evidence>
<sequence>MRLRKNFVFTTVSVLTYTVVSVYLIMPIVKLMYLFRDYMYNKVNSCPDVYQILTIYKRPAKVYSMLFCRRYLFTWFIIYFLLSFMCLMLFLSAKFTRRVQTGINYKKNDGTHGSAVWMTLKEAGKVLEIGTGNGILFGTVRSGITNKMVTLPMQTRKYNPKIYLNSNVAVFGASGSMKSRAFIRNSILQDIKIGRSMIITDPKGELYQDMAELLRNRGYIVRMFNINNRTIKYSDRWNPISEVEDDISAQTFSEVTIANTKAAGSKAGDPFWDRGEQNLLKALVLYVVNEYPEKNRNLSSVYSLIASGDSEIIDSKFDKLDLSHPAKIPYNIYRQAPENVRSGIIIGLGARLQVFQNKLIQGLTSENDIDLSLPGKERCAYFCISSDMESTFDFLGGLFYSFLFIRLINYADMNGGRCEVDVDFKLDEFPNIGQIPDFPKKISTMRSRGISAEIIFQNIAQLENRYPNKAWSEILGNCDSTLCLGTTDIVTAEYVSKIMGDATVETIDNSIKNGRESIFDMGTTKISSTKRELLSASEMLKLERHKAILLLRGQNPLMLEKMDYTKHPMAGEIKSVRIIDEGVKAWAQKLFEKEALKDVEQTVMTENSDEEKNIYGITCEEIGCNAQEKVDKSEDNWW</sequence>
<dbReference type="InterPro" id="IPR027417">
    <property type="entry name" value="P-loop_NTPase"/>
</dbReference>
<comment type="subcellular location">
    <subcellularLocation>
        <location evidence="1">Cell membrane</location>
        <topology evidence="1">Multi-pass membrane protein</topology>
    </subcellularLocation>
</comment>